<protein>
    <submittedName>
        <fullName evidence="2">Uncharacterized protein</fullName>
    </submittedName>
</protein>
<organism evidence="2 3">
    <name type="scientific">Phormidesmis priestleyi</name>
    <dbReference type="NCBI Taxonomy" id="268141"/>
    <lineage>
        <taxon>Bacteria</taxon>
        <taxon>Bacillati</taxon>
        <taxon>Cyanobacteriota</taxon>
        <taxon>Cyanophyceae</taxon>
        <taxon>Leptolyngbyales</taxon>
        <taxon>Leptolyngbyaceae</taxon>
        <taxon>Phormidesmis</taxon>
    </lineage>
</organism>
<dbReference type="EMBL" id="QBMP01000182">
    <property type="protein sequence ID" value="PZO50725.1"/>
    <property type="molecule type" value="Genomic_DNA"/>
</dbReference>
<dbReference type="AlphaFoldDB" id="A0A2W4YX25"/>
<reference evidence="2 3" key="2">
    <citation type="submission" date="2018-06" db="EMBL/GenBank/DDBJ databases">
        <title>Metagenomic assembly of (sub)arctic Cyanobacteria and their associated microbiome from non-axenic cultures.</title>
        <authorList>
            <person name="Baurain D."/>
        </authorList>
    </citation>
    <scope>NUCLEOTIDE SEQUENCE [LARGE SCALE GENOMIC DNA]</scope>
    <source>
        <strain evidence="2">ULC027bin1</strain>
    </source>
</reference>
<accession>A0A2W4YX25</accession>
<sequence length="72" mass="8229">MTIRWKKIAPILIVIVLVGFFPFINELFRPGYLSGIACVRTYPDGRVKNDWGESCYDPTLPEAIVLKSKNTR</sequence>
<evidence type="ECO:0000313" key="3">
    <source>
        <dbReference type="Proteomes" id="UP000249794"/>
    </source>
</evidence>
<proteinExistence type="predicted"/>
<evidence type="ECO:0000313" key="2">
    <source>
        <dbReference type="EMBL" id="PZO50725.1"/>
    </source>
</evidence>
<keyword evidence="1" id="KW-0812">Transmembrane</keyword>
<feature type="transmembrane region" description="Helical" evidence="1">
    <location>
        <begin position="7"/>
        <end position="24"/>
    </location>
</feature>
<keyword evidence="1" id="KW-1133">Transmembrane helix</keyword>
<comment type="caution">
    <text evidence="2">The sequence shown here is derived from an EMBL/GenBank/DDBJ whole genome shotgun (WGS) entry which is preliminary data.</text>
</comment>
<name>A0A2W4YX25_9CYAN</name>
<gene>
    <name evidence="2" type="ORF">DCF15_15510</name>
</gene>
<evidence type="ECO:0000256" key="1">
    <source>
        <dbReference type="SAM" id="Phobius"/>
    </source>
</evidence>
<keyword evidence="1" id="KW-0472">Membrane</keyword>
<dbReference type="Proteomes" id="UP000249794">
    <property type="component" value="Unassembled WGS sequence"/>
</dbReference>
<reference evidence="3" key="1">
    <citation type="submission" date="2018-04" db="EMBL/GenBank/DDBJ databases">
        <authorList>
            <person name="Cornet L."/>
        </authorList>
    </citation>
    <scope>NUCLEOTIDE SEQUENCE [LARGE SCALE GENOMIC DNA]</scope>
</reference>